<feature type="region of interest" description="Disordered" evidence="1">
    <location>
        <begin position="1"/>
        <end position="25"/>
    </location>
</feature>
<dbReference type="Pfam" id="PF12836">
    <property type="entry name" value="HHH_3"/>
    <property type="match status" value="1"/>
</dbReference>
<evidence type="ECO:0000313" key="2">
    <source>
        <dbReference type="EMBL" id="MBJ6123549.1"/>
    </source>
</evidence>
<dbReference type="Gene3D" id="1.10.150.280">
    <property type="entry name" value="AF1531-like domain"/>
    <property type="match status" value="1"/>
</dbReference>
<dbReference type="InterPro" id="IPR010994">
    <property type="entry name" value="RuvA_2-like"/>
</dbReference>
<proteinExistence type="predicted"/>
<keyword evidence="3" id="KW-1185">Reference proteome</keyword>
<dbReference type="Proteomes" id="UP000640426">
    <property type="component" value="Unassembled WGS sequence"/>
</dbReference>
<comment type="caution">
    <text evidence="2">The sequence shown here is derived from an EMBL/GenBank/DDBJ whole genome shotgun (WGS) entry which is preliminary data.</text>
</comment>
<evidence type="ECO:0000256" key="1">
    <source>
        <dbReference type="SAM" id="MobiDB-lite"/>
    </source>
</evidence>
<dbReference type="SUPFAM" id="SSF47781">
    <property type="entry name" value="RuvA domain 2-like"/>
    <property type="match status" value="1"/>
</dbReference>
<gene>
    <name evidence="2" type="ORF">JAO74_17350</name>
</gene>
<sequence length="86" mass="9243">MRDALLPAGRRPAARRAGEPVSAPDGIDINVATADEIDALSALKGHGFEIVRYREERGRFDALRQLEEVPGLTGKVAGLDGMVRFG</sequence>
<evidence type="ECO:0000313" key="3">
    <source>
        <dbReference type="Proteomes" id="UP000640426"/>
    </source>
</evidence>
<organism evidence="2 3">
    <name type="scientific">Sphingomonas mollis</name>
    <dbReference type="NCBI Taxonomy" id="2795726"/>
    <lineage>
        <taxon>Bacteria</taxon>
        <taxon>Pseudomonadati</taxon>
        <taxon>Pseudomonadota</taxon>
        <taxon>Alphaproteobacteria</taxon>
        <taxon>Sphingomonadales</taxon>
        <taxon>Sphingomonadaceae</taxon>
        <taxon>Sphingomonas</taxon>
    </lineage>
</organism>
<reference evidence="3" key="1">
    <citation type="submission" date="2020-12" db="EMBL/GenBank/DDBJ databases">
        <title>Hymenobacter sp.</title>
        <authorList>
            <person name="Kim M.K."/>
        </authorList>
    </citation>
    <scope>NUCLEOTIDE SEQUENCE [LARGE SCALE GENOMIC DNA]</scope>
    <source>
        <strain evidence="3">BT553</strain>
    </source>
</reference>
<feature type="compositionally biased region" description="Low complexity" evidence="1">
    <location>
        <begin position="1"/>
        <end position="11"/>
    </location>
</feature>
<protein>
    <submittedName>
        <fullName evidence="2">Helix-hairpin-helix domain-containing protein</fullName>
    </submittedName>
</protein>
<name>A0ABS0XU26_9SPHN</name>
<accession>A0ABS0XU26</accession>
<dbReference type="EMBL" id="JAELXS010000015">
    <property type="protein sequence ID" value="MBJ6123549.1"/>
    <property type="molecule type" value="Genomic_DNA"/>
</dbReference>